<evidence type="ECO:0000313" key="3">
    <source>
        <dbReference type="Proteomes" id="UP000194873"/>
    </source>
</evidence>
<evidence type="ECO:0000259" key="1">
    <source>
        <dbReference type="PROSITE" id="PS51186"/>
    </source>
</evidence>
<comment type="caution">
    <text evidence="2">The sequence shown here is derived from an EMBL/GenBank/DDBJ whole genome shotgun (WGS) entry which is preliminary data.</text>
</comment>
<feature type="domain" description="N-acetyltransferase" evidence="1">
    <location>
        <begin position="1"/>
        <end position="108"/>
    </location>
</feature>
<dbReference type="InterPro" id="IPR000182">
    <property type="entry name" value="GNAT_dom"/>
</dbReference>
<dbReference type="RefSeq" id="WP_262490752.1">
    <property type="nucleotide sequence ID" value="NZ_MTSE01000003.1"/>
</dbReference>
<protein>
    <recommendedName>
        <fullName evidence="1">N-acetyltransferase domain-containing protein</fullName>
    </recommendedName>
</protein>
<reference evidence="2 3" key="1">
    <citation type="submission" date="2017-01" db="EMBL/GenBank/DDBJ databases">
        <title>A new Hymenobacter.</title>
        <authorList>
            <person name="Liang Y."/>
            <person name="Feng F."/>
        </authorList>
    </citation>
    <scope>NUCLEOTIDE SEQUENCE [LARGE SCALE GENOMIC DNA]</scope>
    <source>
        <strain evidence="2">MIMBbqt21</strain>
    </source>
</reference>
<name>A0A243WGB4_9BACT</name>
<accession>A0A243WGB4</accession>
<dbReference type="InterPro" id="IPR016181">
    <property type="entry name" value="Acyl_CoA_acyltransferase"/>
</dbReference>
<dbReference type="Pfam" id="PF00583">
    <property type="entry name" value="Acetyltransf_1"/>
    <property type="match status" value="1"/>
</dbReference>
<proteinExistence type="predicted"/>
<evidence type="ECO:0000313" key="2">
    <source>
        <dbReference type="EMBL" id="OUJ74816.1"/>
    </source>
</evidence>
<dbReference type="Gene3D" id="3.40.630.30">
    <property type="match status" value="1"/>
</dbReference>
<keyword evidence="3" id="KW-1185">Reference proteome</keyword>
<dbReference type="AlphaFoldDB" id="A0A243WGB4"/>
<gene>
    <name evidence="2" type="ORF">BXP70_08665</name>
</gene>
<dbReference type="Proteomes" id="UP000194873">
    <property type="component" value="Unassembled WGS sequence"/>
</dbReference>
<organism evidence="2 3">
    <name type="scientific">Hymenobacter crusticola</name>
    <dbReference type="NCBI Taxonomy" id="1770526"/>
    <lineage>
        <taxon>Bacteria</taxon>
        <taxon>Pseudomonadati</taxon>
        <taxon>Bacteroidota</taxon>
        <taxon>Cytophagia</taxon>
        <taxon>Cytophagales</taxon>
        <taxon>Hymenobacteraceae</taxon>
        <taxon>Hymenobacter</taxon>
    </lineage>
</organism>
<dbReference type="EMBL" id="MTSE01000003">
    <property type="protein sequence ID" value="OUJ74816.1"/>
    <property type="molecule type" value="Genomic_DNA"/>
</dbReference>
<dbReference type="SUPFAM" id="SSF55729">
    <property type="entry name" value="Acyl-CoA N-acyltransferases (Nat)"/>
    <property type="match status" value="1"/>
</dbReference>
<sequence>MLACCIRSKHGVKLVGFLLGFHRADALQPRYFISQLNYRGLSLGKKLMQKFLAFMYAKHDQEPYLWTAREQRTAIALHHRCGFQLTEEKNSVAFDKELVEQRYDLLLTASRGF</sequence>
<dbReference type="GO" id="GO:0016747">
    <property type="term" value="F:acyltransferase activity, transferring groups other than amino-acyl groups"/>
    <property type="evidence" value="ECO:0007669"/>
    <property type="project" value="InterPro"/>
</dbReference>
<dbReference type="PROSITE" id="PS51186">
    <property type="entry name" value="GNAT"/>
    <property type="match status" value="1"/>
</dbReference>